<gene>
    <name evidence="4" type="ORF">GEU84_011535</name>
</gene>
<dbReference type="InterPro" id="IPR036148">
    <property type="entry name" value="MmgE/PrpD_sf"/>
</dbReference>
<dbReference type="InterPro" id="IPR045336">
    <property type="entry name" value="MmgE_PrpD_N"/>
</dbReference>
<reference evidence="4" key="1">
    <citation type="submission" date="2020-05" db="EMBL/GenBank/DDBJ databases">
        <title>Fertoebacter nigrum gen. nov., sp. nov., a new member of the family Rhodobacteraceae.</title>
        <authorList>
            <person name="Szuroczki S."/>
            <person name="Abbaszade G."/>
            <person name="Buni D."/>
            <person name="Schumann P."/>
            <person name="Toth E."/>
        </authorList>
    </citation>
    <scope>NUCLEOTIDE SEQUENCE</scope>
    <source>
        <strain evidence="4">RG-N-1a</strain>
    </source>
</reference>
<feature type="domain" description="MmgE/PrpD C-terminal" evidence="3">
    <location>
        <begin position="279"/>
        <end position="439"/>
    </location>
</feature>
<dbReference type="GO" id="GO:0016829">
    <property type="term" value="F:lyase activity"/>
    <property type="evidence" value="ECO:0007669"/>
    <property type="project" value="InterPro"/>
</dbReference>
<dbReference type="Pfam" id="PF19305">
    <property type="entry name" value="MmgE_PrpD_C"/>
    <property type="match status" value="1"/>
</dbReference>
<proteinExistence type="inferred from homology"/>
<dbReference type="AlphaFoldDB" id="A0A8X8KPL2"/>
<evidence type="ECO:0000259" key="2">
    <source>
        <dbReference type="Pfam" id="PF03972"/>
    </source>
</evidence>
<dbReference type="InterPro" id="IPR042183">
    <property type="entry name" value="MmgE/PrpD_sf_1"/>
</dbReference>
<comment type="caution">
    <text evidence="4">The sequence shown here is derived from an EMBL/GenBank/DDBJ whole genome shotgun (WGS) entry which is preliminary data.</text>
</comment>
<evidence type="ECO:0000313" key="5">
    <source>
        <dbReference type="Proteomes" id="UP000484076"/>
    </source>
</evidence>
<dbReference type="Gene3D" id="1.10.4100.10">
    <property type="entry name" value="2-methylcitrate dehydratase PrpD"/>
    <property type="match status" value="1"/>
</dbReference>
<organism evidence="4 5">
    <name type="scientific">Fertoeibacter niger</name>
    <dbReference type="NCBI Taxonomy" id="2656921"/>
    <lineage>
        <taxon>Bacteria</taxon>
        <taxon>Pseudomonadati</taxon>
        <taxon>Pseudomonadota</taxon>
        <taxon>Alphaproteobacteria</taxon>
        <taxon>Rhodobacterales</taxon>
        <taxon>Paracoccaceae</taxon>
        <taxon>Fertoeibacter</taxon>
    </lineage>
</organism>
<evidence type="ECO:0000256" key="1">
    <source>
        <dbReference type="ARBA" id="ARBA00006174"/>
    </source>
</evidence>
<dbReference type="InterPro" id="IPR005656">
    <property type="entry name" value="MmgE_PrpD"/>
</dbReference>
<keyword evidence="5" id="KW-1185">Reference proteome</keyword>
<dbReference type="InterPro" id="IPR045337">
    <property type="entry name" value="MmgE_PrpD_C"/>
</dbReference>
<feature type="domain" description="MmgE/PrpD N-terminal" evidence="2">
    <location>
        <begin position="20"/>
        <end position="256"/>
    </location>
</feature>
<name>A0A8X8KPL2_9RHOB</name>
<evidence type="ECO:0000313" key="4">
    <source>
        <dbReference type="EMBL" id="NUB45021.1"/>
    </source>
</evidence>
<dbReference type="Pfam" id="PF03972">
    <property type="entry name" value="MmgE_PrpD_N"/>
    <property type="match status" value="1"/>
</dbReference>
<sequence>MTNVLDANPGVARLGAVTAAMADFIDNATYENLPPVVVHEARRALVSFVGTCFAGARDPAIERIFRVLQANAAPPSFSLIGRAEKTGLSEAIFLNAASANVLDFDDTHLPTLAHLGAPIWAVVLALCEQRRISGREAILAFLLGAETACRLGAILGREHYDRGWHVTTTTGVIGAAVAAARLAALDRQSMVWAIGIAANQAAGLCRNLGSNAKSLAVGGAARDGYLAAVFAEAGIDASGAALDGPRGLIRVMSSSFMTDIAPEDLGTRWEFLGNSHKRYPLCAQLTALVEASLSLRAAPGFHVEGLHELTVSVPAALCRIADRPAPRTGRDCALSIQHAVAVTLLYGSPGLAAFGDDAASDPAIVALRAKIRVTAMGDALATAMTLVADTLDGRRHLAVGSEPGAQPMSDDDLTGKSVALVSVACPAAEAQRLITRLWDVDGVPDLGEQVAGLQCRARPGATTRQEKSRGPAVQ</sequence>
<dbReference type="Proteomes" id="UP000484076">
    <property type="component" value="Unassembled WGS sequence"/>
</dbReference>
<dbReference type="SUPFAM" id="SSF103378">
    <property type="entry name" value="2-methylcitrate dehydratase PrpD"/>
    <property type="match status" value="1"/>
</dbReference>
<evidence type="ECO:0000259" key="3">
    <source>
        <dbReference type="Pfam" id="PF19305"/>
    </source>
</evidence>
<dbReference type="RefSeq" id="WP_152825524.1">
    <property type="nucleotide sequence ID" value="NZ_WHUT02000006.1"/>
</dbReference>
<dbReference type="PANTHER" id="PTHR16943">
    <property type="entry name" value="2-METHYLCITRATE DEHYDRATASE-RELATED"/>
    <property type="match status" value="1"/>
</dbReference>
<dbReference type="InterPro" id="IPR042188">
    <property type="entry name" value="MmgE/PrpD_sf_2"/>
</dbReference>
<dbReference type="PANTHER" id="PTHR16943:SF8">
    <property type="entry name" value="2-METHYLCITRATE DEHYDRATASE"/>
    <property type="match status" value="1"/>
</dbReference>
<protein>
    <submittedName>
        <fullName evidence="4">MmgE/PrpD family protein</fullName>
    </submittedName>
</protein>
<comment type="similarity">
    <text evidence="1">Belongs to the PrpD family.</text>
</comment>
<dbReference type="EMBL" id="WHUT02000006">
    <property type="protein sequence ID" value="NUB45021.1"/>
    <property type="molecule type" value="Genomic_DNA"/>
</dbReference>
<dbReference type="Gene3D" id="3.30.1330.120">
    <property type="entry name" value="2-methylcitrate dehydratase PrpD"/>
    <property type="match status" value="1"/>
</dbReference>
<accession>A0A8X8KPL2</accession>